<dbReference type="SUPFAM" id="SSF53335">
    <property type="entry name" value="S-adenosyl-L-methionine-dependent methyltransferases"/>
    <property type="match status" value="1"/>
</dbReference>
<dbReference type="Proteomes" id="UP000035301">
    <property type="component" value="Unassembled WGS sequence"/>
</dbReference>
<keyword evidence="3" id="KW-1185">Reference proteome</keyword>
<dbReference type="Gene3D" id="3.40.50.150">
    <property type="entry name" value="Vaccinia Virus protein VP39"/>
    <property type="match status" value="1"/>
</dbReference>
<dbReference type="AlphaFoldDB" id="A0A0H1QYY0"/>
<evidence type="ECO:0000259" key="1">
    <source>
        <dbReference type="Pfam" id="PF13649"/>
    </source>
</evidence>
<name>A0A0H1QYY0_9EURY</name>
<evidence type="ECO:0000313" key="3">
    <source>
        <dbReference type="Proteomes" id="UP000035301"/>
    </source>
</evidence>
<comment type="caution">
    <text evidence="2">The sequence shown here is derived from an EMBL/GenBank/DDBJ whole genome shotgun (WGS) entry which is preliminary data.</text>
</comment>
<protein>
    <recommendedName>
        <fullName evidence="1">Methyltransferase domain-containing protein</fullName>
    </recommendedName>
</protein>
<proteinExistence type="predicted"/>
<dbReference type="STRING" id="1550566.SZ63_02870"/>
<reference evidence="2 3" key="1">
    <citation type="journal article" date="2015" name="Int. J. Syst. Evol. Microbiol.">
        <title>Methanoculleus sediminis sp. nov., a methanogen from sediments near a submarine mud volcano.</title>
        <authorList>
            <person name="Chen S.C."/>
            <person name="Chen M.F."/>
            <person name="Lai M.C."/>
            <person name="Weng C.Y."/>
            <person name="Wu S.Y."/>
            <person name="Lin S."/>
            <person name="Yang T.F."/>
            <person name="Chen P.C."/>
        </authorList>
    </citation>
    <scope>NUCLEOTIDE SEQUENCE [LARGE SCALE GENOMIC DNA]</scope>
    <source>
        <strain evidence="2 3">S3Fa</strain>
    </source>
</reference>
<dbReference type="InterPro" id="IPR029063">
    <property type="entry name" value="SAM-dependent_MTases_sf"/>
</dbReference>
<dbReference type="InterPro" id="IPR041698">
    <property type="entry name" value="Methyltransf_25"/>
</dbReference>
<dbReference type="OrthoDB" id="11691at2157"/>
<dbReference type="EMBL" id="JXOJ01000002">
    <property type="protein sequence ID" value="KLK88034.1"/>
    <property type="molecule type" value="Genomic_DNA"/>
</dbReference>
<sequence length="355" mass="39373">MLFLSAQESAEWSGLADEVLRSGTAPGAYDGDIRQNLLSAFDYYIGTVLAAHGRAAEGIEWLGAAALREENDLFSAGFLLGFLERHNGRLAMPTVAFADPRPFMHFAGVPMMREARRRFIAQCGSTLPQFDEPFSMMDIGCGNGGLTVSLLQHLLDTGRVTEIAEVLLIDPSPAMAALAEKTVRDAFPDLRIETVNGRIQDCSDSIDHRFDLAVSSLAYHHMPLEDKRIHLTRLKPWIDHFVLFEMDANNDTPEMYSPELALSVYQSYGGVVDAVFAHDAPVDVAVACVDLFLMTEVVSFLTQPRGVRTDYHMLQSQWHELFTECLGPEFTPGCHSPCYAGDETTLFTMHYGREA</sequence>
<dbReference type="PATRIC" id="fig|1550566.3.peg.615"/>
<evidence type="ECO:0000313" key="2">
    <source>
        <dbReference type="EMBL" id="KLK88034.1"/>
    </source>
</evidence>
<organism evidence="2 3">
    <name type="scientific">Methanoculleus sediminis</name>
    <dbReference type="NCBI Taxonomy" id="1550566"/>
    <lineage>
        <taxon>Archaea</taxon>
        <taxon>Methanobacteriati</taxon>
        <taxon>Methanobacteriota</taxon>
        <taxon>Stenosarchaea group</taxon>
        <taxon>Methanomicrobia</taxon>
        <taxon>Methanomicrobiales</taxon>
        <taxon>Methanomicrobiaceae</taxon>
        <taxon>Methanoculleus</taxon>
    </lineage>
</organism>
<gene>
    <name evidence="2" type="ORF">SZ63_02870</name>
</gene>
<dbReference type="RefSeq" id="WP_048180914.1">
    <property type="nucleotide sequence ID" value="NZ_JXOJ01000002.1"/>
</dbReference>
<feature type="domain" description="Methyltransferase" evidence="1">
    <location>
        <begin position="137"/>
        <end position="231"/>
    </location>
</feature>
<accession>A0A0H1QYY0</accession>
<dbReference type="Pfam" id="PF13649">
    <property type="entry name" value="Methyltransf_25"/>
    <property type="match status" value="1"/>
</dbReference>
<dbReference type="CDD" id="cd02440">
    <property type="entry name" value="AdoMet_MTases"/>
    <property type="match status" value="1"/>
</dbReference>